<dbReference type="InterPro" id="IPR014741">
    <property type="entry name" value="Adaptor_Cbl_EF_hand-like"/>
</dbReference>
<feature type="compositionally biased region" description="Polar residues" evidence="7">
    <location>
        <begin position="670"/>
        <end position="679"/>
    </location>
</feature>
<protein>
    <recommendedName>
        <fullName evidence="6">E3 ubiquitin-protein ligase CBL</fullName>
        <ecNumber evidence="6">2.3.2.27</ecNumber>
    </recommendedName>
</protein>
<dbReference type="Gene3D" id="1.10.238.10">
    <property type="entry name" value="EF-hand"/>
    <property type="match status" value="1"/>
</dbReference>
<dbReference type="Proteomes" id="UP000050795">
    <property type="component" value="Unassembled WGS sequence"/>
</dbReference>
<evidence type="ECO:0000313" key="12">
    <source>
        <dbReference type="WBParaSite" id="TREG1_9250.5"/>
    </source>
</evidence>
<dbReference type="Pfam" id="PF02761">
    <property type="entry name" value="Cbl_N2"/>
    <property type="match status" value="1"/>
</dbReference>
<dbReference type="Pfam" id="PF02262">
    <property type="entry name" value="Cbl_N"/>
    <property type="match status" value="1"/>
</dbReference>
<dbReference type="InterPro" id="IPR011992">
    <property type="entry name" value="EF-hand-dom_pair"/>
</dbReference>
<keyword evidence="4 6" id="KW-0106">Calcium</keyword>
<dbReference type="Pfam" id="PF13920">
    <property type="entry name" value="zf-C3HC4_3"/>
    <property type="match status" value="1"/>
</dbReference>
<dbReference type="SUPFAM" id="SSF57850">
    <property type="entry name" value="RING/U-box"/>
    <property type="match status" value="1"/>
</dbReference>
<dbReference type="InterPro" id="IPR013083">
    <property type="entry name" value="Znf_RING/FYVE/PHD"/>
</dbReference>
<organism evidence="10 13">
    <name type="scientific">Trichobilharzia regenti</name>
    <name type="common">Nasal bird schistosome</name>
    <dbReference type="NCBI Taxonomy" id="157069"/>
    <lineage>
        <taxon>Eukaryota</taxon>
        <taxon>Metazoa</taxon>
        <taxon>Spiralia</taxon>
        <taxon>Lophotrochozoa</taxon>
        <taxon>Platyhelminthes</taxon>
        <taxon>Trematoda</taxon>
        <taxon>Digenea</taxon>
        <taxon>Strigeidida</taxon>
        <taxon>Schistosomatoidea</taxon>
        <taxon>Schistosomatidae</taxon>
        <taxon>Trichobilharzia</taxon>
    </lineage>
</organism>
<dbReference type="EC" id="2.3.2.27" evidence="6"/>
<evidence type="ECO:0000256" key="4">
    <source>
        <dbReference type="ARBA" id="ARBA00022837"/>
    </source>
</evidence>
<dbReference type="PROSITE" id="PS51506">
    <property type="entry name" value="CBL_PTB"/>
    <property type="match status" value="1"/>
</dbReference>
<dbReference type="WBParaSite" id="TREG1_9250.6">
    <property type="protein sequence ID" value="TREG1_9250.6"/>
    <property type="gene ID" value="TREG1_9250"/>
</dbReference>
<dbReference type="GO" id="GO:0017124">
    <property type="term" value="F:SH3 domain binding"/>
    <property type="evidence" value="ECO:0007669"/>
    <property type="project" value="TreeGrafter"/>
</dbReference>
<evidence type="ECO:0000259" key="8">
    <source>
        <dbReference type="PROSITE" id="PS50089"/>
    </source>
</evidence>
<dbReference type="Pfam" id="PF02762">
    <property type="entry name" value="Cbl_N3"/>
    <property type="match status" value="1"/>
</dbReference>
<dbReference type="GO" id="GO:0045121">
    <property type="term" value="C:membrane raft"/>
    <property type="evidence" value="ECO:0007669"/>
    <property type="project" value="TreeGrafter"/>
</dbReference>
<evidence type="ECO:0000256" key="1">
    <source>
        <dbReference type="ARBA" id="ARBA00022723"/>
    </source>
</evidence>
<dbReference type="AlphaFoldDB" id="A0AA85KKC6"/>
<keyword evidence="3 6" id="KW-0862">Zinc</keyword>
<dbReference type="InterPro" id="IPR036537">
    <property type="entry name" value="Adaptor_Cbl_N_dom_sf"/>
</dbReference>
<dbReference type="WBParaSite" id="TREG1_9250.4">
    <property type="protein sequence ID" value="TREG1_9250.4"/>
    <property type="gene ID" value="TREG1_9250"/>
</dbReference>
<dbReference type="InterPro" id="IPR036860">
    <property type="entry name" value="SH2_dom_sf"/>
</dbReference>
<dbReference type="InterPro" id="IPR001841">
    <property type="entry name" value="Znf_RING"/>
</dbReference>
<dbReference type="WBParaSite" id="TREG1_9250.5">
    <property type="protein sequence ID" value="TREG1_9250.5"/>
    <property type="gene ID" value="TREG1_9250"/>
</dbReference>
<dbReference type="PROSITE" id="PS50089">
    <property type="entry name" value="ZF_RING_2"/>
    <property type="match status" value="1"/>
</dbReference>
<dbReference type="Gene3D" id="1.20.930.20">
    <property type="entry name" value="Adaptor protein Cbl, N-terminal domain"/>
    <property type="match status" value="1"/>
</dbReference>
<dbReference type="Gene3D" id="3.30.505.10">
    <property type="entry name" value="SH2 domain"/>
    <property type="match status" value="1"/>
</dbReference>
<reference evidence="10" key="1">
    <citation type="submission" date="2022-06" db="EMBL/GenBank/DDBJ databases">
        <authorList>
            <person name="Berger JAMES D."/>
            <person name="Berger JAMES D."/>
        </authorList>
    </citation>
    <scope>NUCLEOTIDE SEQUENCE [LARGE SCALE GENOMIC DNA]</scope>
</reference>
<sequence>MNLKLMRCHICYLQFLATYRKNTVSKTFVLVCELVHVGVIGHQFIHNSGLAVRVMFDKKCVHLCYKYLDKVVRLCQQPKLNLKISPPYILDIIPDIYEKLQGITASYEENYDVLSQIEYFQIYISTVIEKCEQTINLFKNSKEKIFDTNSDARFRLVKLSLVYSHLLKDLEALFPHNIFTSTTFRITKPDAARWWLSNFDNSAIVSWQLFKHSLLQTFRIDSEGQLSALQTTIDITCNDYVSIFEFDVFTRLFQPWCNILETWKALAILHPGYMAFMTYDQVKTVLKRYCTHPGPGTYVFRLSCTKLGQWAIGYITQELKILQTIIQNKSLAQALVDGEKAGFYLYPNGKPNPTTLLFHLTHNLLQVHLQVTKEQYQLYCEMGSSFELCKICDENNKDTQLEPCGHLICKHCLRNCQSKGNGQTCPFCRLEIKGIEEVVVDPYKPYSTTNFKSVEPIMLCPRPLLLFENTNKTMDIPSYRSMNDLCNTMDFPSNSLVTEPPPIPPRNLCLTPKTDKKEEYECKLRSSHTTISSIGYGAEVSFFTPNSNPHTNNQEQISDPSQINNIHVQTSVSSSGDTQLSSQGEALPTSLRIDVQTSTGNINQAKDLNYTQLDLKKSESSSDFETLIPNKSNAMEDRQNNSVFTNCLPHKYSNATSCSPSNTDDDNNKGNRPTDNVITTDAPDHSIIFMTMKSVNENIEQLLSMNPEMTEDTAKLLLTITDNHINISHEIWKYFMPRV</sequence>
<dbReference type="GO" id="GO:0008270">
    <property type="term" value="F:zinc ion binding"/>
    <property type="evidence" value="ECO:0007669"/>
    <property type="project" value="UniProtKB-KW"/>
</dbReference>
<evidence type="ECO:0000313" key="11">
    <source>
        <dbReference type="WBParaSite" id="TREG1_9250.4"/>
    </source>
</evidence>
<dbReference type="GO" id="GO:0005886">
    <property type="term" value="C:plasma membrane"/>
    <property type="evidence" value="ECO:0007669"/>
    <property type="project" value="TreeGrafter"/>
</dbReference>
<dbReference type="PANTHER" id="PTHR23007:SF11">
    <property type="entry name" value="E3 UBIQUITIN-PROTEIN LIGASE CBL"/>
    <property type="match status" value="1"/>
</dbReference>
<name>A0AA85KKC6_TRIRE</name>
<accession>A0AA85KKC6</accession>
<dbReference type="Gene3D" id="3.30.40.10">
    <property type="entry name" value="Zinc/RING finger domain, C3HC4 (zinc finger)"/>
    <property type="match status" value="1"/>
</dbReference>
<dbReference type="GO" id="GO:0061630">
    <property type="term" value="F:ubiquitin protein ligase activity"/>
    <property type="evidence" value="ECO:0007669"/>
    <property type="project" value="UniProtKB-EC"/>
</dbReference>
<dbReference type="SMART" id="SM00184">
    <property type="entry name" value="RING"/>
    <property type="match status" value="1"/>
</dbReference>
<dbReference type="GO" id="GO:0023051">
    <property type="term" value="P:regulation of signaling"/>
    <property type="evidence" value="ECO:0007669"/>
    <property type="project" value="InterPro"/>
</dbReference>
<evidence type="ECO:0000256" key="2">
    <source>
        <dbReference type="ARBA" id="ARBA00022771"/>
    </source>
</evidence>
<feature type="domain" description="Cbl-PTB" evidence="9">
    <location>
        <begin position="50"/>
        <end position="358"/>
    </location>
</feature>
<dbReference type="GO" id="GO:0007166">
    <property type="term" value="P:cell surface receptor signaling pathway"/>
    <property type="evidence" value="ECO:0007669"/>
    <property type="project" value="InterPro"/>
</dbReference>
<dbReference type="GO" id="GO:0001784">
    <property type="term" value="F:phosphotyrosine residue binding"/>
    <property type="evidence" value="ECO:0007669"/>
    <property type="project" value="UniProtKB-UniRule"/>
</dbReference>
<dbReference type="InterPro" id="IPR017907">
    <property type="entry name" value="Znf_RING_CS"/>
</dbReference>
<keyword evidence="1 6" id="KW-0479">Metal-binding</keyword>
<dbReference type="InterPro" id="IPR014742">
    <property type="entry name" value="Adaptor_Cbl_SH2-like"/>
</dbReference>
<comment type="domain">
    <text evidence="6">The N-terminus is composed of the phosphotyrosine binding (PTB) domain, a short linker region and the RING-type zinc finger. The PTB domain, which is also called TKB (tyrosine kinase binding) domain, is composed of three different subdomains: a four-helix bundle (4H), a calcium-binding EF hand and a divergent SH2 domain.</text>
</comment>
<dbReference type="PROSITE" id="PS00518">
    <property type="entry name" value="ZF_RING_1"/>
    <property type="match status" value="1"/>
</dbReference>
<evidence type="ECO:0000313" key="13">
    <source>
        <dbReference type="WBParaSite" id="TREG1_9250.6"/>
    </source>
</evidence>
<evidence type="ECO:0000256" key="6">
    <source>
        <dbReference type="RuleBase" id="RU367001"/>
    </source>
</evidence>
<dbReference type="GO" id="GO:0005509">
    <property type="term" value="F:calcium ion binding"/>
    <property type="evidence" value="ECO:0007669"/>
    <property type="project" value="UniProtKB-UniRule"/>
</dbReference>
<evidence type="ECO:0000256" key="5">
    <source>
        <dbReference type="PROSITE-ProRule" id="PRU00175"/>
    </source>
</evidence>
<dbReference type="FunFam" id="3.30.40.10:FF:000015">
    <property type="entry name" value="E3 ubiquitin-protein ligase CBL"/>
    <property type="match status" value="1"/>
</dbReference>
<dbReference type="PANTHER" id="PTHR23007">
    <property type="entry name" value="CBL"/>
    <property type="match status" value="1"/>
</dbReference>
<keyword evidence="2 5" id="KW-0863">Zinc-finger</keyword>
<dbReference type="InterPro" id="IPR003153">
    <property type="entry name" value="Adaptor_Cbl_N_hlx"/>
</dbReference>
<comment type="catalytic activity">
    <reaction evidence="6">
        <text>S-ubiquitinyl-[E2 ubiquitin-conjugating enzyme]-L-cysteine + [acceptor protein]-L-lysine = [E2 ubiquitin-conjugating enzyme]-L-cysteine + N(6)-ubiquitinyl-[acceptor protein]-L-lysine.</text>
        <dbReference type="EC" id="2.3.2.27"/>
    </reaction>
</comment>
<reference evidence="11 12" key="2">
    <citation type="submission" date="2023-11" db="UniProtKB">
        <authorList>
            <consortium name="WormBaseParasite"/>
        </authorList>
    </citation>
    <scope>IDENTIFICATION</scope>
</reference>
<evidence type="ECO:0000313" key="10">
    <source>
        <dbReference type="Proteomes" id="UP000050795"/>
    </source>
</evidence>
<feature type="region of interest" description="Disordered" evidence="7">
    <location>
        <begin position="654"/>
        <end position="680"/>
    </location>
</feature>
<evidence type="ECO:0000259" key="9">
    <source>
        <dbReference type="PROSITE" id="PS51506"/>
    </source>
</evidence>
<comment type="function">
    <text evidence="6">E3 ubiquitin-protein ligase which accepts ubiquitin from specific E2 ubiquitin-conjugating enzymes, and transfers it to substrates, generally promoting their degradation by the proteasome.</text>
</comment>
<evidence type="ECO:0000256" key="7">
    <source>
        <dbReference type="SAM" id="MobiDB-lite"/>
    </source>
</evidence>
<keyword evidence="6" id="KW-0808">Transferase</keyword>
<feature type="domain" description="RING-type" evidence="8">
    <location>
        <begin position="389"/>
        <end position="429"/>
    </location>
</feature>
<dbReference type="InterPro" id="IPR024159">
    <property type="entry name" value="Cbl_PTB"/>
</dbReference>
<dbReference type="SUPFAM" id="SSF47473">
    <property type="entry name" value="EF-hand"/>
    <property type="match status" value="1"/>
</dbReference>
<dbReference type="InterPro" id="IPR024162">
    <property type="entry name" value="Adaptor_Cbl"/>
</dbReference>
<keyword evidence="6" id="KW-0833">Ubl conjugation pathway</keyword>
<keyword evidence="10" id="KW-1185">Reference proteome</keyword>
<comment type="pathway">
    <text evidence="6">Protein modification; protein ubiquitination.</text>
</comment>
<proteinExistence type="predicted"/>
<dbReference type="SUPFAM" id="SSF47668">
    <property type="entry name" value="N-terminal domain of cbl (N-cbl)"/>
    <property type="match status" value="1"/>
</dbReference>
<dbReference type="SUPFAM" id="SSF55550">
    <property type="entry name" value="SH2 domain"/>
    <property type="match status" value="1"/>
</dbReference>
<evidence type="ECO:0000256" key="3">
    <source>
        <dbReference type="ARBA" id="ARBA00022833"/>
    </source>
</evidence>